<evidence type="ECO:0000313" key="3">
    <source>
        <dbReference type="Proteomes" id="UP000204265"/>
    </source>
</evidence>
<dbReference type="GeneID" id="5867163"/>
<accession>B0I2Z4</accession>
<name>B0I2Z4_9VIRU</name>
<feature type="transmembrane region" description="Helical" evidence="1">
    <location>
        <begin position="12"/>
        <end position="29"/>
    </location>
</feature>
<reference evidence="2 3" key="1">
    <citation type="journal article" date="2008" name="Arch. Virol.">
        <title>Complete nucleotide sequence of a new potexvirus, "Phaius virus X", isolated from Phaius flavus Lindl.</title>
        <authorList>
            <person name="Kawakami K."/>
            <person name="Fuji S."/>
            <person name="Miyoshi K."/>
        </authorList>
    </citation>
    <scope>NUCLEOTIDE SEQUENCE [LARGE SCALE GENOMIC DNA]</scope>
</reference>
<organism evidence="2 3">
    <name type="scientific">Phaius virus X</name>
    <dbReference type="NCBI Taxonomy" id="457382"/>
    <lineage>
        <taxon>Viruses</taxon>
        <taxon>Riboviria</taxon>
        <taxon>Orthornavirae</taxon>
        <taxon>Kitrinoviricota</taxon>
        <taxon>Alsuviricetes</taxon>
        <taxon>Tymovirales</taxon>
        <taxon>Alphaflexiviridae</taxon>
        <taxon>Potexvirus</taxon>
        <taxon>Potexvirus ecsphaii</taxon>
    </lineage>
</organism>
<protein>
    <submittedName>
        <fullName evidence="2">Triple gene block protein 2</fullName>
    </submittedName>
</protein>
<dbReference type="KEGG" id="vg:5867163"/>
<dbReference type="Pfam" id="PF01307">
    <property type="entry name" value="Plant_vir_prot"/>
    <property type="match status" value="1"/>
</dbReference>
<dbReference type="Proteomes" id="UP000204265">
    <property type="component" value="Segment"/>
</dbReference>
<keyword evidence="3" id="KW-1185">Reference proteome</keyword>
<keyword evidence="1" id="KW-0812">Transmembrane</keyword>
<dbReference type="RefSeq" id="YP_001655012.1">
    <property type="nucleotide sequence ID" value="NC_010295.1"/>
</dbReference>
<keyword evidence="1" id="KW-0472">Membrane</keyword>
<sequence length="112" mass="12553">MPLQPPTDYTRIYSFLVIGVSCVTILYLLTRSTLPHVGDNIHHLPHGGCYRDGTKSIYYGSAKRGSHPYPDKLWAFLAISGLVFAIYWTRPRRACPCTCPRCVEPSAVPNNN</sequence>
<dbReference type="EMBL" id="AB353071">
    <property type="protein sequence ID" value="BAG06156.1"/>
    <property type="molecule type" value="Genomic_RNA"/>
</dbReference>
<dbReference type="OrthoDB" id="20634at10239"/>
<proteinExistence type="predicted"/>
<feature type="transmembrane region" description="Helical" evidence="1">
    <location>
        <begin position="73"/>
        <end position="89"/>
    </location>
</feature>
<dbReference type="InterPro" id="IPR001896">
    <property type="entry name" value="Plant_vir_prot"/>
</dbReference>
<evidence type="ECO:0000313" key="2">
    <source>
        <dbReference type="EMBL" id="BAG06156.1"/>
    </source>
</evidence>
<keyword evidence="1" id="KW-1133">Transmembrane helix</keyword>
<evidence type="ECO:0000256" key="1">
    <source>
        <dbReference type="SAM" id="Phobius"/>
    </source>
</evidence>